<gene>
    <name evidence="2" type="ORF">FOL47_000741</name>
</gene>
<organism evidence="2 3">
    <name type="scientific">Perkinsus chesapeaki</name>
    <name type="common">Clam parasite</name>
    <name type="synonym">Perkinsus andrewsi</name>
    <dbReference type="NCBI Taxonomy" id="330153"/>
    <lineage>
        <taxon>Eukaryota</taxon>
        <taxon>Sar</taxon>
        <taxon>Alveolata</taxon>
        <taxon>Perkinsozoa</taxon>
        <taxon>Perkinsea</taxon>
        <taxon>Perkinsida</taxon>
        <taxon>Perkinsidae</taxon>
        <taxon>Perkinsus</taxon>
    </lineage>
</organism>
<protein>
    <submittedName>
        <fullName evidence="2">Uncharacterized protein</fullName>
    </submittedName>
</protein>
<feature type="signal peptide" evidence="1">
    <location>
        <begin position="1"/>
        <end position="22"/>
    </location>
</feature>
<dbReference type="AlphaFoldDB" id="A0A7J6KVQ4"/>
<dbReference type="EMBL" id="JAAPAO010001148">
    <property type="protein sequence ID" value="KAF4650954.1"/>
    <property type="molecule type" value="Genomic_DNA"/>
</dbReference>
<keyword evidence="3" id="KW-1185">Reference proteome</keyword>
<dbReference type="Proteomes" id="UP000591131">
    <property type="component" value="Unassembled WGS sequence"/>
</dbReference>
<evidence type="ECO:0000313" key="3">
    <source>
        <dbReference type="Proteomes" id="UP000591131"/>
    </source>
</evidence>
<evidence type="ECO:0000313" key="2">
    <source>
        <dbReference type="EMBL" id="KAF4650954.1"/>
    </source>
</evidence>
<reference evidence="2 3" key="1">
    <citation type="submission" date="2020-04" db="EMBL/GenBank/DDBJ databases">
        <title>Perkinsus chesapeaki whole genome sequence.</title>
        <authorList>
            <person name="Bogema D.R."/>
        </authorList>
    </citation>
    <scope>NUCLEOTIDE SEQUENCE [LARGE SCALE GENOMIC DNA]</scope>
    <source>
        <strain evidence="2">ATCC PRA-425</strain>
    </source>
</reference>
<comment type="caution">
    <text evidence="2">The sequence shown here is derived from an EMBL/GenBank/DDBJ whole genome shotgun (WGS) entry which is preliminary data.</text>
</comment>
<sequence length="133" mass="15064">MLYDHLITVILILFIKLQQAMMTTITSPEVKKREHDSYFHTAVLNKASSTENLQKCYPVRAEVDGFDWCEVFMHEDTERDSVDAYFMCSSNRGFSGKKVSGGHSRLIKETDCQLALAGDVVCPLGMTSYDDKL</sequence>
<feature type="non-terminal residue" evidence="2">
    <location>
        <position position="1"/>
    </location>
</feature>
<keyword evidence="1" id="KW-0732">Signal</keyword>
<name>A0A7J6KVQ4_PERCH</name>
<proteinExistence type="predicted"/>
<accession>A0A7J6KVQ4</accession>
<feature type="chain" id="PRO_5029556852" evidence="1">
    <location>
        <begin position="23"/>
        <end position="133"/>
    </location>
</feature>
<evidence type="ECO:0000256" key="1">
    <source>
        <dbReference type="SAM" id="SignalP"/>
    </source>
</evidence>